<dbReference type="RefSeq" id="WP_345193461.1">
    <property type="nucleotide sequence ID" value="NZ_BAABFL010000035.1"/>
</dbReference>
<dbReference type="InterPro" id="IPR055804">
    <property type="entry name" value="DUF7380"/>
</dbReference>
<dbReference type="Pfam" id="PF13910">
    <property type="entry name" value="DUF4209"/>
    <property type="match status" value="1"/>
</dbReference>
<evidence type="ECO:0008006" key="5">
    <source>
        <dbReference type="Google" id="ProtNLM"/>
    </source>
</evidence>
<protein>
    <recommendedName>
        <fullName evidence="5">DUF4209 domain-containing protein</fullName>
    </recommendedName>
</protein>
<proteinExistence type="predicted"/>
<dbReference type="InterPro" id="IPR025209">
    <property type="entry name" value="DUF4209"/>
</dbReference>
<feature type="domain" description="DUF4209" evidence="1">
    <location>
        <begin position="506"/>
        <end position="595"/>
    </location>
</feature>
<evidence type="ECO:0000313" key="4">
    <source>
        <dbReference type="Proteomes" id="UP001500604"/>
    </source>
</evidence>
<dbReference type="EMBL" id="BAABFL010000035">
    <property type="protein sequence ID" value="GAA4648157.1"/>
    <property type="molecule type" value="Genomic_DNA"/>
</dbReference>
<keyword evidence="4" id="KW-1185">Reference proteome</keyword>
<reference evidence="4" key="1">
    <citation type="journal article" date="2019" name="Int. J. Syst. Evol. Microbiol.">
        <title>The Global Catalogue of Microorganisms (GCM) 10K type strain sequencing project: providing services to taxonomists for standard genome sequencing and annotation.</title>
        <authorList>
            <consortium name="The Broad Institute Genomics Platform"/>
            <consortium name="The Broad Institute Genome Sequencing Center for Infectious Disease"/>
            <person name="Wu L."/>
            <person name="Ma J."/>
        </authorList>
    </citation>
    <scope>NUCLEOTIDE SEQUENCE [LARGE SCALE GENOMIC DNA]</scope>
    <source>
        <strain evidence="4">JCM 17805</strain>
    </source>
</reference>
<dbReference type="Pfam" id="PF24098">
    <property type="entry name" value="DUF7380"/>
    <property type="match status" value="1"/>
</dbReference>
<comment type="caution">
    <text evidence="3">The sequence shown here is derived from an EMBL/GenBank/DDBJ whole genome shotgun (WGS) entry which is preliminary data.</text>
</comment>
<evidence type="ECO:0000259" key="2">
    <source>
        <dbReference type="Pfam" id="PF24098"/>
    </source>
</evidence>
<evidence type="ECO:0000313" key="3">
    <source>
        <dbReference type="EMBL" id="GAA4648157.1"/>
    </source>
</evidence>
<dbReference type="Proteomes" id="UP001500604">
    <property type="component" value="Unassembled WGS sequence"/>
</dbReference>
<organism evidence="3 4">
    <name type="scientific">Kistimonas scapharcae</name>
    <dbReference type="NCBI Taxonomy" id="1036133"/>
    <lineage>
        <taxon>Bacteria</taxon>
        <taxon>Pseudomonadati</taxon>
        <taxon>Pseudomonadota</taxon>
        <taxon>Gammaproteobacteria</taxon>
        <taxon>Oceanospirillales</taxon>
        <taxon>Endozoicomonadaceae</taxon>
        <taxon>Kistimonas</taxon>
    </lineage>
</organism>
<gene>
    <name evidence="3" type="ORF">GCM10023116_04230</name>
</gene>
<feature type="domain" description="DUF7380" evidence="2">
    <location>
        <begin position="10"/>
        <end position="175"/>
    </location>
</feature>
<accession>A0ABP8UX49</accession>
<name>A0ABP8UX49_9GAMM</name>
<evidence type="ECO:0000259" key="1">
    <source>
        <dbReference type="Pfam" id="PF13910"/>
    </source>
</evidence>
<sequence length="623" mass="69553">MEQYSADLRVGSTDFNSSGWQEVISSADREEYYYLSQAFCHAAREASEAGHMAKSKILWLLGKACSMRLVPDSRNEPFAPMVFVDDNPSDEWSVFTSADIQFFGEILDSVSDPMIAARLADLLWLLGKPKNIRHAHKAIDSYTSEPITEANALYIIKYWERGARLALTFGKSTKDKLDRIETDLLVAFHNDYKEYHFLVRDIGQLLYELHLAENQLEDIANRLFTLGQKVGEGVSIHGAREYFELAHKFFKRIKDLTAANDCLLAIAESYVAEAKQRLSGDSPSAMVANSFFENAIQAYRRIPVKDRESYGVAQKISEVRHCLAETGKESLGEMGLLQTPPVDISEVILAAQAHVAGKEALDLALLCFTGLYRGPIVSQLREAAEAQLRDSPIRALFGTTHMAGDGRVVARTPGLNVWDSDNNEAAIWTETVRNFSTEIEFVVRGSILPALDIILQEHTVTRDFLLITCYQSPFVPEGRKELTAKALWFGFEKDFSTAIHLLTPQLEHMIRTGLKAAGAHTTHVDKEGIETENGLSTLLDLPEAEELFGPDYLFEFKAIFANAHGANLRNEVAHGLLDDDSSSTVATVYAWWLTLRWVVRSIIAPKLQAVSDDSEAKALEPEE</sequence>